<dbReference type="InterPro" id="IPR006845">
    <property type="entry name" value="Pex_N"/>
</dbReference>
<dbReference type="GO" id="GO:0016567">
    <property type="term" value="P:protein ubiquitination"/>
    <property type="evidence" value="ECO:0007669"/>
    <property type="project" value="UniProtKB-ARBA"/>
</dbReference>
<dbReference type="InterPro" id="IPR025654">
    <property type="entry name" value="PEX2/10"/>
</dbReference>
<evidence type="ECO:0000256" key="13">
    <source>
        <dbReference type="ARBA" id="ARBA00023136"/>
    </source>
</evidence>
<keyword evidence="5" id="KW-0808">Transferase</keyword>
<reference evidence="17" key="1">
    <citation type="journal article" date="2020" name="Stud. Mycol.">
        <title>101 Dothideomycetes genomes: a test case for predicting lifestyles and emergence of pathogens.</title>
        <authorList>
            <person name="Haridas S."/>
            <person name="Albert R."/>
            <person name="Binder M."/>
            <person name="Bloem J."/>
            <person name="Labutti K."/>
            <person name="Salamov A."/>
            <person name="Andreopoulos B."/>
            <person name="Baker S."/>
            <person name="Barry K."/>
            <person name="Bills G."/>
            <person name="Bluhm B."/>
            <person name="Cannon C."/>
            <person name="Castanera R."/>
            <person name="Culley D."/>
            <person name="Daum C."/>
            <person name="Ezra D."/>
            <person name="Gonzalez J."/>
            <person name="Henrissat B."/>
            <person name="Kuo A."/>
            <person name="Liang C."/>
            <person name="Lipzen A."/>
            <person name="Lutzoni F."/>
            <person name="Magnuson J."/>
            <person name="Mondo S."/>
            <person name="Nolan M."/>
            <person name="Ohm R."/>
            <person name="Pangilinan J."/>
            <person name="Park H.-J."/>
            <person name="Ramirez L."/>
            <person name="Alfaro M."/>
            <person name="Sun H."/>
            <person name="Tritt A."/>
            <person name="Yoshinaga Y."/>
            <person name="Zwiers L.-H."/>
            <person name="Turgeon B."/>
            <person name="Goodwin S."/>
            <person name="Spatafora J."/>
            <person name="Crous P."/>
            <person name="Grigoriev I."/>
        </authorList>
    </citation>
    <scope>NUCLEOTIDE SEQUENCE</scope>
    <source>
        <strain evidence="17">CBS 119925</strain>
    </source>
</reference>
<dbReference type="PANTHER" id="PTHR23350:SF4">
    <property type="entry name" value="PEROXISOME BIOGENESIS FACTOR 2"/>
    <property type="match status" value="1"/>
</dbReference>
<keyword evidence="14" id="KW-0576">Peroxisome</keyword>
<proteinExistence type="inferred from homology"/>
<keyword evidence="4" id="KW-0813">Transport</keyword>
<name>A0A6A6V1M4_9PLEO</name>
<evidence type="ECO:0000256" key="1">
    <source>
        <dbReference type="ARBA" id="ARBA00004585"/>
    </source>
</evidence>
<keyword evidence="8" id="KW-0863">Zinc-finger</keyword>
<feature type="region of interest" description="Disordered" evidence="15">
    <location>
        <begin position="429"/>
        <end position="527"/>
    </location>
</feature>
<dbReference type="AlphaFoldDB" id="A0A6A6V1M4"/>
<evidence type="ECO:0000256" key="14">
    <source>
        <dbReference type="ARBA" id="ARBA00023140"/>
    </source>
</evidence>
<evidence type="ECO:0000256" key="4">
    <source>
        <dbReference type="ARBA" id="ARBA00022448"/>
    </source>
</evidence>
<feature type="compositionally biased region" description="Acidic residues" evidence="15">
    <location>
        <begin position="504"/>
        <end position="527"/>
    </location>
</feature>
<keyword evidence="13" id="KW-0472">Membrane</keyword>
<organism evidence="17 18">
    <name type="scientific">Sporormia fimetaria CBS 119925</name>
    <dbReference type="NCBI Taxonomy" id="1340428"/>
    <lineage>
        <taxon>Eukaryota</taxon>
        <taxon>Fungi</taxon>
        <taxon>Dikarya</taxon>
        <taxon>Ascomycota</taxon>
        <taxon>Pezizomycotina</taxon>
        <taxon>Dothideomycetes</taxon>
        <taxon>Pleosporomycetidae</taxon>
        <taxon>Pleosporales</taxon>
        <taxon>Sporormiaceae</taxon>
        <taxon>Sporormia</taxon>
    </lineage>
</organism>
<comment type="pathway">
    <text evidence="2">Protein modification; protein ubiquitination.</text>
</comment>
<keyword evidence="7" id="KW-0479">Metal-binding</keyword>
<feature type="compositionally biased region" description="Basic and acidic residues" evidence="15">
    <location>
        <begin position="429"/>
        <end position="445"/>
    </location>
</feature>
<evidence type="ECO:0000256" key="5">
    <source>
        <dbReference type="ARBA" id="ARBA00022679"/>
    </source>
</evidence>
<keyword evidence="12" id="KW-1133">Transmembrane helix</keyword>
<dbReference type="GO" id="GO:0008270">
    <property type="term" value="F:zinc ion binding"/>
    <property type="evidence" value="ECO:0007669"/>
    <property type="project" value="UniProtKB-KW"/>
</dbReference>
<gene>
    <name evidence="17" type="ORF">M011DRAFT_471068</name>
</gene>
<evidence type="ECO:0000256" key="11">
    <source>
        <dbReference type="ARBA" id="ARBA00022927"/>
    </source>
</evidence>
<dbReference type="PANTHER" id="PTHR23350">
    <property type="entry name" value="PEROXISOME ASSEMBLY PROTEIN 10"/>
    <property type="match status" value="1"/>
</dbReference>
<evidence type="ECO:0000313" key="17">
    <source>
        <dbReference type="EMBL" id="KAF2743716.1"/>
    </source>
</evidence>
<protein>
    <recommendedName>
        <fullName evidence="16">Pex N-terminal domain-containing protein</fullName>
    </recommendedName>
</protein>
<evidence type="ECO:0000256" key="2">
    <source>
        <dbReference type="ARBA" id="ARBA00004906"/>
    </source>
</evidence>
<evidence type="ECO:0000313" key="18">
    <source>
        <dbReference type="Proteomes" id="UP000799440"/>
    </source>
</evidence>
<evidence type="ECO:0000256" key="10">
    <source>
        <dbReference type="ARBA" id="ARBA00022833"/>
    </source>
</evidence>
<evidence type="ECO:0000256" key="9">
    <source>
        <dbReference type="ARBA" id="ARBA00022786"/>
    </source>
</evidence>
<dbReference type="Pfam" id="PF04757">
    <property type="entry name" value="Pex2_Pex12"/>
    <property type="match status" value="1"/>
</dbReference>
<dbReference type="Proteomes" id="UP000799440">
    <property type="component" value="Unassembled WGS sequence"/>
</dbReference>
<feature type="compositionally biased region" description="Basic and acidic residues" evidence="15">
    <location>
        <begin position="486"/>
        <end position="503"/>
    </location>
</feature>
<keyword evidence="10" id="KW-0862">Zinc</keyword>
<keyword evidence="9" id="KW-0833">Ubl conjugation pathway</keyword>
<evidence type="ECO:0000256" key="6">
    <source>
        <dbReference type="ARBA" id="ARBA00022692"/>
    </source>
</evidence>
<comment type="subcellular location">
    <subcellularLocation>
        <location evidence="1">Peroxisome membrane</location>
        <topology evidence="1">Multi-pass membrane protein</topology>
    </subcellularLocation>
</comment>
<dbReference type="GO" id="GO:0005778">
    <property type="term" value="C:peroxisomal membrane"/>
    <property type="evidence" value="ECO:0007669"/>
    <property type="project" value="UniProtKB-SubCell"/>
</dbReference>
<dbReference type="EMBL" id="MU006594">
    <property type="protein sequence ID" value="KAF2743716.1"/>
    <property type="molecule type" value="Genomic_DNA"/>
</dbReference>
<dbReference type="GO" id="GO:0016562">
    <property type="term" value="P:protein import into peroxisome matrix, receptor recycling"/>
    <property type="evidence" value="ECO:0007669"/>
    <property type="project" value="UniProtKB-ARBA"/>
</dbReference>
<dbReference type="GO" id="GO:0016740">
    <property type="term" value="F:transferase activity"/>
    <property type="evidence" value="ECO:0007669"/>
    <property type="project" value="UniProtKB-KW"/>
</dbReference>
<evidence type="ECO:0000256" key="8">
    <source>
        <dbReference type="ARBA" id="ARBA00022771"/>
    </source>
</evidence>
<evidence type="ECO:0000259" key="16">
    <source>
        <dbReference type="Pfam" id="PF04757"/>
    </source>
</evidence>
<evidence type="ECO:0000256" key="12">
    <source>
        <dbReference type="ARBA" id="ARBA00022989"/>
    </source>
</evidence>
<sequence length="527" mass="59107">MPSADFAAAQARLAARRAQRAQHQNNRRHEPSSQALSRLPYPLSTLSTSTLNIWYTIRGRDGTRPEFRVGQVDAELLDEELLSLLKDQVGEGLKYFGSHITDTYAAEILLGLRLILFKLSIWNNNASYGAHLQGLRYTDARSTSSSRPPPQPWQKVLYGLITIGGRYGWSKWEDYLLSASEDYTQPESQSLRFLSRITEHINSLHDAASLASFLVFLVNGRYRTLTDRLLRLRLTPTSHATSREVSFEYLNRQLVWHAFTEFLLFLLPLVGISRWRRILSRLVRKLKSGFLTLLGRSPSSLSADDDENEKQGELAFLPERTCAICYSEQNPTQASEADVLAQSAGGGGVVGSAATDITNPYEAIPCGCIYCFACLAQRIANEEGEGWTCLRCGETVKECRAWNGDVLEEKTGSGGKSVGFAGVEACEGNEKREVRENELQEVEPRPEEEDVSGVTSAEEGRLGLEQTRGLDLGEELAYSESQEWARASEERSYVTDEESRSSEDEQSEEYDEDEEEEGEELDYEDDM</sequence>
<dbReference type="OrthoDB" id="1701437at2759"/>
<feature type="domain" description="Pex N-terminal" evidence="16">
    <location>
        <begin position="78"/>
        <end position="270"/>
    </location>
</feature>
<keyword evidence="6" id="KW-0812">Transmembrane</keyword>
<accession>A0A6A6V1M4</accession>
<keyword evidence="11" id="KW-0653">Protein transport</keyword>
<evidence type="ECO:0000256" key="15">
    <source>
        <dbReference type="SAM" id="MobiDB-lite"/>
    </source>
</evidence>
<evidence type="ECO:0000256" key="3">
    <source>
        <dbReference type="ARBA" id="ARBA00008704"/>
    </source>
</evidence>
<keyword evidence="18" id="KW-1185">Reference proteome</keyword>
<evidence type="ECO:0000256" key="7">
    <source>
        <dbReference type="ARBA" id="ARBA00022723"/>
    </source>
</evidence>
<comment type="similarity">
    <text evidence="3">Belongs to the pex2/pex10/pex12 family.</text>
</comment>